<dbReference type="AlphaFoldDB" id="A0A0E0S460"/>
<gene>
    <name evidence="5" type="primary">FG03471.1</name>
    <name evidence="4" type="ORF">FGRAMPH1_01T12963</name>
</gene>
<dbReference type="Proteomes" id="UP000070720">
    <property type="component" value="Chromosome 2"/>
</dbReference>
<dbReference type="STRING" id="229533.A0A0E0S460"/>
<name>A0A0E0S460_GIBZE</name>
<evidence type="ECO:0000313" key="6">
    <source>
        <dbReference type="Proteomes" id="UP000070720"/>
    </source>
</evidence>
<reference evidence="4 6" key="4">
    <citation type="journal article" date="2015" name="BMC Genomics">
        <title>The completed genome sequence of the pathogenic ascomycete fungus Fusarium graminearum.</title>
        <authorList>
            <person name="King R."/>
            <person name="Urban M."/>
            <person name="Hammond-Kosack M.C."/>
            <person name="Hassani-Pak K."/>
            <person name="Hammond-Kosack K.E."/>
        </authorList>
    </citation>
    <scope>NUCLEOTIDE SEQUENCE [LARGE SCALE GENOMIC DNA]</scope>
    <source>
        <strain evidence="6">ATCC MYA-4620 / CBS 123657 / FGSC 9075 / NRRL 31084 / PH-1</strain>
        <strain evidence="4">PH-1</strain>
    </source>
</reference>
<keyword evidence="6" id="KW-1185">Reference proteome</keyword>
<keyword evidence="2 3" id="KW-0040">ANK repeat</keyword>
<keyword evidence="1" id="KW-0677">Repeat</keyword>
<dbReference type="EMBL" id="HG970333">
    <property type="protein sequence ID" value="CEF78285.1"/>
    <property type="molecule type" value="Genomic_DNA"/>
</dbReference>
<dbReference type="InterPro" id="IPR002110">
    <property type="entry name" value="Ankyrin_rpt"/>
</dbReference>
<reference evidence="5 6" key="2">
    <citation type="journal article" date="2010" name="Nature">
        <title>Comparative genomics reveals mobile pathogenicity chromosomes in Fusarium.</title>
        <authorList>
            <person name="Ma L.J."/>
            <person name="van der Does H.C."/>
            <person name="Borkovich K.A."/>
            <person name="Coleman J.J."/>
            <person name="Daboussi M.J."/>
            <person name="Di Pietro A."/>
            <person name="Dufresne M."/>
            <person name="Freitag M."/>
            <person name="Grabherr M."/>
            <person name="Henrissat B."/>
            <person name="Houterman P.M."/>
            <person name="Kang S."/>
            <person name="Shim W.B."/>
            <person name="Woloshuk C."/>
            <person name="Xie X."/>
            <person name="Xu J.R."/>
            <person name="Antoniw J."/>
            <person name="Baker S.E."/>
            <person name="Bluhm B.H."/>
            <person name="Breakspear A."/>
            <person name="Brown D.W."/>
            <person name="Butchko R.A."/>
            <person name="Chapman S."/>
            <person name="Coulson R."/>
            <person name="Coutinho P.M."/>
            <person name="Danchin E.G."/>
            <person name="Diener A."/>
            <person name="Gale L.R."/>
            <person name="Gardiner D.M."/>
            <person name="Goff S."/>
            <person name="Hammond-Kosack K.E."/>
            <person name="Hilburn K."/>
            <person name="Hua-Van A."/>
            <person name="Jonkers W."/>
            <person name="Kazan K."/>
            <person name="Kodira C.D."/>
            <person name="Koehrsen M."/>
            <person name="Kumar L."/>
            <person name="Lee Y.H."/>
            <person name="Li L."/>
            <person name="Manners J.M."/>
            <person name="Miranda-Saavedra D."/>
            <person name="Mukherjee M."/>
            <person name="Park G."/>
            <person name="Park J."/>
            <person name="Park S.Y."/>
            <person name="Proctor R.H."/>
            <person name="Regev A."/>
            <person name="Ruiz-Roldan M.C."/>
            <person name="Sain D."/>
            <person name="Sakthikumar S."/>
            <person name="Sykes S."/>
            <person name="Schwartz D.C."/>
            <person name="Turgeon B.G."/>
            <person name="Wapinski I."/>
            <person name="Yoder O."/>
            <person name="Young S."/>
            <person name="Zeng Q."/>
            <person name="Zhou S."/>
            <person name="Galagan J."/>
            <person name="Cuomo C.A."/>
            <person name="Kistler H.C."/>
            <person name="Rep M."/>
        </authorList>
    </citation>
    <scope>GENOME REANNOTATION</scope>
    <source>
        <strain evidence="6">ATCC MYA-4620 / CBS 123657 / FGSC 9075 / NRRL 31084 / PH-1</strain>
        <strain evidence="5">PH-1 / ATCC MYA-4620 / FGSC 9075 / NRRL 31084</strain>
    </source>
</reference>
<reference evidence="5 6" key="1">
    <citation type="journal article" date="2007" name="Science">
        <title>The Fusarium graminearum genome reveals a link between localized polymorphism and pathogen specialization.</title>
        <authorList>
            <person name="Cuomo C.A."/>
            <person name="Gueldener U."/>
            <person name="Xu J.-R."/>
            <person name="Trail F."/>
            <person name="Turgeon B.G."/>
            <person name="Di Pietro A."/>
            <person name="Walton J.D."/>
            <person name="Ma L.-J."/>
            <person name="Baker S.E."/>
            <person name="Rep M."/>
            <person name="Adam G."/>
            <person name="Antoniw J."/>
            <person name="Baldwin T."/>
            <person name="Calvo S.E."/>
            <person name="Chang Y.-L."/>
            <person name="DeCaprio D."/>
            <person name="Gale L.R."/>
            <person name="Gnerre S."/>
            <person name="Goswami R.S."/>
            <person name="Hammond-Kosack K."/>
            <person name="Harris L.J."/>
            <person name="Hilburn K."/>
            <person name="Kennell J.C."/>
            <person name="Kroken S."/>
            <person name="Magnuson J.K."/>
            <person name="Mannhaupt G."/>
            <person name="Mauceli E.W."/>
            <person name="Mewes H.-W."/>
            <person name="Mitterbauer R."/>
            <person name="Muehlbauer G."/>
            <person name="Muensterkoetter M."/>
            <person name="Nelson D."/>
            <person name="O'Donnell K."/>
            <person name="Ouellet T."/>
            <person name="Qi W."/>
            <person name="Quesneville H."/>
            <person name="Roncero M.I.G."/>
            <person name="Seong K.-Y."/>
            <person name="Tetko I.V."/>
            <person name="Urban M."/>
            <person name="Waalwijk C."/>
            <person name="Ward T.J."/>
            <person name="Yao J."/>
            <person name="Birren B.W."/>
            <person name="Kistler H.C."/>
        </authorList>
    </citation>
    <scope>NUCLEOTIDE SEQUENCE [LARGE SCALE GENOMIC DNA]</scope>
    <source>
        <strain evidence="6">ATCC MYA-4620 / CBS 123657 / FGSC 9075 / NRRL 31084 / PH-1</strain>
        <strain evidence="5">PH-1 / ATCC MYA-4620 / FGSC 9075 / NRRL 31084</strain>
    </source>
</reference>
<protein>
    <submittedName>
        <fullName evidence="4">Chromosome 2, complete genome</fullName>
    </submittedName>
</protein>
<reference evidence="5" key="5">
    <citation type="submission" date="2017-01" db="UniProtKB">
        <authorList>
            <consortium name="EnsemblFungi"/>
        </authorList>
    </citation>
    <scope>IDENTIFICATION</scope>
    <source>
        <strain evidence="5">PH-1 / ATCC MYA-4620 / FGSC 9075 / NRRL 31084</strain>
    </source>
</reference>
<evidence type="ECO:0000256" key="1">
    <source>
        <dbReference type="ARBA" id="ARBA00022737"/>
    </source>
</evidence>
<feature type="repeat" description="ANK" evidence="3">
    <location>
        <begin position="82"/>
        <end position="114"/>
    </location>
</feature>
<dbReference type="PANTHER" id="PTHR24198">
    <property type="entry name" value="ANKYRIN REPEAT AND PROTEIN KINASE DOMAIN-CONTAINING PROTEIN"/>
    <property type="match status" value="1"/>
</dbReference>
<organism evidence="5">
    <name type="scientific">Gibberella zeae (strain ATCC MYA-4620 / CBS 123657 / FGSC 9075 / NRRL 31084 / PH-1)</name>
    <name type="common">Wheat head blight fungus</name>
    <name type="synonym">Fusarium graminearum</name>
    <dbReference type="NCBI Taxonomy" id="229533"/>
    <lineage>
        <taxon>Eukaryota</taxon>
        <taxon>Fungi</taxon>
        <taxon>Dikarya</taxon>
        <taxon>Ascomycota</taxon>
        <taxon>Pezizomycotina</taxon>
        <taxon>Sordariomycetes</taxon>
        <taxon>Hypocreomycetidae</taxon>
        <taxon>Hypocreales</taxon>
        <taxon>Nectriaceae</taxon>
        <taxon>Fusarium</taxon>
    </lineage>
</organism>
<dbReference type="PROSITE" id="PS50088">
    <property type="entry name" value="ANK_REPEAT"/>
    <property type="match status" value="1"/>
</dbReference>
<dbReference type="eggNOG" id="KOG0504">
    <property type="taxonomic scope" value="Eukaryota"/>
</dbReference>
<dbReference type="SUPFAM" id="SSF48403">
    <property type="entry name" value="Ankyrin repeat"/>
    <property type="match status" value="1"/>
</dbReference>
<dbReference type="InterPro" id="IPR036770">
    <property type="entry name" value="Ankyrin_rpt-contain_sf"/>
</dbReference>
<reference key="3">
    <citation type="submission" date="2014-02" db="EMBL/GenBank/DDBJ databases">
        <title>A revised Fusarium graminearum genomic reference sequence using whole shotgun re-sequencing.</title>
        <authorList>
            <person name="King R."/>
            <person name="Urban M."/>
            <person name="Hassani-Pak K."/>
            <person name="Hammond-Kosack K."/>
        </authorList>
    </citation>
    <scope>NUCLEOTIDE SEQUENCE</scope>
    <source>
        <strain>PH-1</strain>
    </source>
</reference>
<evidence type="ECO:0000256" key="3">
    <source>
        <dbReference type="PROSITE-ProRule" id="PRU00023"/>
    </source>
</evidence>
<dbReference type="InParanoid" id="A0A0E0S460"/>
<evidence type="ECO:0000313" key="4">
    <source>
        <dbReference type="EMBL" id="CEF78285.1"/>
    </source>
</evidence>
<evidence type="ECO:0000256" key="2">
    <source>
        <dbReference type="ARBA" id="ARBA00023043"/>
    </source>
</evidence>
<sequence>MFFQHLPTEIVEWIAGHLQQSSSLNALCRTNRRFYHILNWHLYNRDARNPCKALLWGAYNGNLQAMQRSLAHGANIHRKDYDDKTPLIKAVEGQHLEAINFLLDRGANINYSNTYADSIMYTAVFTRNVDVVQLVLARGAKPDALSYANTRPLSLAVSRGDFQIAQALVKYGACMDEPGPGYYTPLITAVHEARHDILRMFIENGIFQNDKDGSLGAEALRSAVMNDNNEALDILLKAGVNPIKAGWHGRCSIMEAVSFGKIDLAISLSELVPDLKEAKDKDGEGLLYYAVAGGSRRYARYLLDRGFGPDDTHEPELPAALETLCSSDSVST</sequence>
<dbReference type="Pfam" id="PF12796">
    <property type="entry name" value="Ank_2"/>
    <property type="match status" value="2"/>
</dbReference>
<accession>A0A0E0S460</accession>
<dbReference type="VEuPathDB" id="FungiDB:FGRAMPH1_01G12963"/>
<dbReference type="SMART" id="SM00248">
    <property type="entry name" value="ANK"/>
    <property type="match status" value="6"/>
</dbReference>
<evidence type="ECO:0000313" key="5">
    <source>
        <dbReference type="EnsemblFungi" id="CEF78285"/>
    </source>
</evidence>
<proteinExistence type="predicted"/>
<dbReference type="EnsemblFungi" id="CEF78285">
    <property type="protein sequence ID" value="CEF78285"/>
    <property type="gene ID" value="FGRRES_16259"/>
</dbReference>
<dbReference type="PANTHER" id="PTHR24198:SF165">
    <property type="entry name" value="ANKYRIN REPEAT-CONTAINING PROTEIN-RELATED"/>
    <property type="match status" value="1"/>
</dbReference>
<dbReference type="Gene3D" id="1.25.40.20">
    <property type="entry name" value="Ankyrin repeat-containing domain"/>
    <property type="match status" value="1"/>
</dbReference>
<dbReference type="PROSITE" id="PS50297">
    <property type="entry name" value="ANK_REP_REGION"/>
    <property type="match status" value="1"/>
</dbReference>